<feature type="transmembrane region" description="Helical" evidence="1">
    <location>
        <begin position="116"/>
        <end position="134"/>
    </location>
</feature>
<dbReference type="AlphaFoldDB" id="B7IHJ8"/>
<dbReference type="InterPro" id="IPR000014">
    <property type="entry name" value="PAS"/>
</dbReference>
<dbReference type="Pfam" id="PF00990">
    <property type="entry name" value="GGDEF"/>
    <property type="match status" value="1"/>
</dbReference>
<dbReference type="PROSITE" id="PS50887">
    <property type="entry name" value="GGDEF"/>
    <property type="match status" value="1"/>
</dbReference>
<dbReference type="SUPFAM" id="SSF141868">
    <property type="entry name" value="EAL domain-like"/>
    <property type="match status" value="1"/>
</dbReference>
<dbReference type="SUPFAM" id="SSF55073">
    <property type="entry name" value="Nucleotide cyclase"/>
    <property type="match status" value="1"/>
</dbReference>
<dbReference type="InterPro" id="IPR043128">
    <property type="entry name" value="Rev_trsase/Diguanyl_cyclase"/>
</dbReference>
<dbReference type="RefSeq" id="WP_012580004.1">
    <property type="nucleotide sequence ID" value="NC_011653.1"/>
</dbReference>
<dbReference type="SMART" id="SM00052">
    <property type="entry name" value="EAL"/>
    <property type="match status" value="1"/>
</dbReference>
<feature type="transmembrane region" description="Helical" evidence="1">
    <location>
        <begin position="146"/>
        <end position="162"/>
    </location>
</feature>
<feature type="transmembrane region" description="Helical" evidence="1">
    <location>
        <begin position="21"/>
        <end position="44"/>
    </location>
</feature>
<dbReference type="InterPro" id="IPR035965">
    <property type="entry name" value="PAS-like_dom_sf"/>
</dbReference>
<evidence type="ECO:0000259" key="3">
    <source>
        <dbReference type="PROSITE" id="PS50883"/>
    </source>
</evidence>
<dbReference type="InterPro" id="IPR029787">
    <property type="entry name" value="Nucleotide_cyclase"/>
</dbReference>
<dbReference type="Gene3D" id="3.30.70.270">
    <property type="match status" value="1"/>
</dbReference>
<feature type="domain" description="PAS" evidence="2">
    <location>
        <begin position="290"/>
        <end position="355"/>
    </location>
</feature>
<dbReference type="CDD" id="cd00130">
    <property type="entry name" value="PAS"/>
    <property type="match status" value="1"/>
</dbReference>
<organism evidence="5 6">
    <name type="scientific">Thermosipho africanus (strain TCF52B)</name>
    <dbReference type="NCBI Taxonomy" id="484019"/>
    <lineage>
        <taxon>Bacteria</taxon>
        <taxon>Thermotogati</taxon>
        <taxon>Thermotogota</taxon>
        <taxon>Thermotogae</taxon>
        <taxon>Thermotogales</taxon>
        <taxon>Fervidobacteriaceae</taxon>
        <taxon>Thermosipho</taxon>
    </lineage>
</organism>
<proteinExistence type="predicted"/>
<dbReference type="PROSITE" id="PS50883">
    <property type="entry name" value="EAL"/>
    <property type="match status" value="1"/>
</dbReference>
<sequence length="818" mass="95542">MEDFLIILSLVSLIYLFERKLYKISSALIHIFFSLLFLSIFEFFKIKYSLSEFFCIMQDLIGVSLIPAIFSFSEDFYGKKKNYKKRFLISLPLFFLIVINNIIFHKQLVNSKPSNFFLVFYALIIIILSFKNIFKANVEKKVKINILIIFLSLFGYYAYSTITNNFNIPIILLLTLISFIIIEFILLRKSWIKVLEDAKENLILNISDGIILVDKNNYVLDLNKPAQKIIGKEFNQIINRKLEDNFKNGQIIEKNGKYYSIEVIDFEKGSIYYFRDVTKEMKYSKRQEIANILFHNLFNNIPDPLALVTPSGKIVDCNSAFTKTFGYKKLENIENIVPDYLKEESKILILQILKKGHVSYETVRKSKSGKNIFVRIYASKFEIENQTFIYIIYSDISKEKKLSQQISNLIEKDPLTKTFNKVYIIKRLKNLKPLFYHSLIFIDIKDFQRINSLKGNVFGDKVLKIVANKLKECTNYIISRAHADEFWILAEELDIDVKKAYSKNKELILHIDNCLKNIKVDDTSLKFHIGTYIFKNDENIDEVIRKTSLSLSRSKDEDKIITYSKEIEDEIRKELEKEIQIKKAIEKGEFIPFFQPIATHNMEIVGAEALIRWVKDGKVIPPFEFLDFLEKTGLIEQASKQIFENVCKLLSKTKKLKFVDVNISPIQLKNTNFSKDYLKILEKYNIQSSQITIEITENLFIDYNDIVRENLNLLKSEGFKLCLDDFGTGYSSLNYLRNIPFDIIKIDREFISNIDDEKNLNLLKAIYSIAESFKMGAIPEGVENEKQLEILTVIGFRLFQGYYFGKPMPESEFLSILS</sequence>
<keyword evidence="6" id="KW-1185">Reference proteome</keyword>
<keyword evidence="1" id="KW-1133">Transmembrane helix</keyword>
<dbReference type="Pfam" id="PF13426">
    <property type="entry name" value="PAS_9"/>
    <property type="match status" value="2"/>
</dbReference>
<dbReference type="Proteomes" id="UP000002453">
    <property type="component" value="Chromosome"/>
</dbReference>
<dbReference type="GO" id="GO:0071111">
    <property type="term" value="F:cyclic-guanylate-specific phosphodiesterase activity"/>
    <property type="evidence" value="ECO:0007669"/>
    <property type="project" value="InterPro"/>
</dbReference>
<dbReference type="InterPro" id="IPR035919">
    <property type="entry name" value="EAL_sf"/>
</dbReference>
<dbReference type="InterPro" id="IPR000160">
    <property type="entry name" value="GGDEF_dom"/>
</dbReference>
<dbReference type="InterPro" id="IPR050706">
    <property type="entry name" value="Cyclic-di-GMP_PDE-like"/>
</dbReference>
<dbReference type="EMBL" id="CP001185">
    <property type="protein sequence ID" value="ACJ75562.1"/>
    <property type="molecule type" value="Genomic_DNA"/>
</dbReference>
<feature type="domain" description="GGDEF" evidence="4">
    <location>
        <begin position="435"/>
        <end position="565"/>
    </location>
</feature>
<gene>
    <name evidence="5" type="ordered locus">THA_1109</name>
</gene>
<dbReference type="NCBIfam" id="TIGR00229">
    <property type="entry name" value="sensory_box"/>
    <property type="match status" value="1"/>
</dbReference>
<feature type="transmembrane region" description="Helical" evidence="1">
    <location>
        <begin position="50"/>
        <end position="73"/>
    </location>
</feature>
<accession>B7IHJ8</accession>
<evidence type="ECO:0000259" key="4">
    <source>
        <dbReference type="PROSITE" id="PS50887"/>
    </source>
</evidence>
<dbReference type="Gene3D" id="3.30.450.20">
    <property type="entry name" value="PAS domain"/>
    <property type="match status" value="1"/>
</dbReference>
<dbReference type="KEGG" id="taf:THA_1109"/>
<dbReference type="STRING" id="484019.THA_1109"/>
<dbReference type="PANTHER" id="PTHR33121:SF71">
    <property type="entry name" value="OXYGEN SENSOR PROTEIN DOSP"/>
    <property type="match status" value="1"/>
</dbReference>
<dbReference type="Pfam" id="PF00563">
    <property type="entry name" value="EAL"/>
    <property type="match status" value="1"/>
</dbReference>
<feature type="domain" description="EAL" evidence="3">
    <location>
        <begin position="574"/>
        <end position="818"/>
    </location>
</feature>
<dbReference type="OrthoDB" id="9762141at2"/>
<evidence type="ECO:0000259" key="2">
    <source>
        <dbReference type="PROSITE" id="PS50112"/>
    </source>
</evidence>
<dbReference type="Gene3D" id="3.20.20.450">
    <property type="entry name" value="EAL domain"/>
    <property type="match status" value="1"/>
</dbReference>
<keyword evidence="1" id="KW-0472">Membrane</keyword>
<keyword evidence="1" id="KW-0812">Transmembrane</keyword>
<name>B7IHJ8_THEAB</name>
<evidence type="ECO:0000256" key="1">
    <source>
        <dbReference type="SAM" id="Phobius"/>
    </source>
</evidence>
<dbReference type="SUPFAM" id="SSF55785">
    <property type="entry name" value="PYP-like sensor domain (PAS domain)"/>
    <property type="match status" value="1"/>
</dbReference>
<protein>
    <submittedName>
        <fullName evidence="5">Cyclic diguanylate phosphodiesterase (EAL) domain protein</fullName>
    </submittedName>
</protein>
<evidence type="ECO:0000313" key="6">
    <source>
        <dbReference type="Proteomes" id="UP000002453"/>
    </source>
</evidence>
<reference evidence="5 6" key="1">
    <citation type="journal article" date="2009" name="J. Bacteriol.">
        <title>The genome of Thermosipho africanus TCF52B: lateral genetic connections to the Firmicutes and Archaea.</title>
        <authorList>
            <person name="Nesboe C.L."/>
            <person name="Bapteste E."/>
            <person name="Curtis B."/>
            <person name="Dahle H."/>
            <person name="Lopez P."/>
            <person name="Macleod D."/>
            <person name="Dlutek M."/>
            <person name="Bowman S."/>
            <person name="Zhaxybayeva O."/>
            <person name="Birkeland N.-K."/>
            <person name="Doolittle W.F."/>
        </authorList>
    </citation>
    <scope>NUCLEOTIDE SEQUENCE [LARGE SCALE GENOMIC DNA]</scope>
    <source>
        <strain evidence="5 6">TCF52B</strain>
    </source>
</reference>
<dbReference type="PROSITE" id="PS50112">
    <property type="entry name" value="PAS"/>
    <property type="match status" value="1"/>
</dbReference>
<dbReference type="InterPro" id="IPR001633">
    <property type="entry name" value="EAL_dom"/>
</dbReference>
<dbReference type="SMART" id="SM00267">
    <property type="entry name" value="GGDEF"/>
    <property type="match status" value="1"/>
</dbReference>
<dbReference type="CDD" id="cd01948">
    <property type="entry name" value="EAL"/>
    <property type="match status" value="1"/>
</dbReference>
<feature type="transmembrane region" description="Helical" evidence="1">
    <location>
        <begin position="85"/>
        <end position="104"/>
    </location>
</feature>
<dbReference type="eggNOG" id="COG2199">
    <property type="taxonomic scope" value="Bacteria"/>
</dbReference>
<dbReference type="eggNOG" id="COG2200">
    <property type="taxonomic scope" value="Bacteria"/>
</dbReference>
<dbReference type="PANTHER" id="PTHR33121">
    <property type="entry name" value="CYCLIC DI-GMP PHOSPHODIESTERASE PDEF"/>
    <property type="match status" value="1"/>
</dbReference>
<evidence type="ECO:0000313" key="5">
    <source>
        <dbReference type="EMBL" id="ACJ75562.1"/>
    </source>
</evidence>
<feature type="transmembrane region" description="Helical" evidence="1">
    <location>
        <begin position="168"/>
        <end position="187"/>
    </location>
</feature>
<dbReference type="HOGENOM" id="CLU_000445_70_20_0"/>
<dbReference type="SMART" id="SM00091">
    <property type="entry name" value="PAS"/>
    <property type="match status" value="2"/>
</dbReference>